<dbReference type="AlphaFoldDB" id="A0A5B9MEZ4"/>
<dbReference type="KEGG" id="smam:Mal15_31490"/>
<dbReference type="EMBL" id="CP036264">
    <property type="protein sequence ID" value="QEF99089.1"/>
    <property type="molecule type" value="Genomic_DNA"/>
</dbReference>
<dbReference type="RefSeq" id="WP_147868549.1">
    <property type="nucleotide sequence ID" value="NZ_CP036264.1"/>
</dbReference>
<gene>
    <name evidence="1" type="ORF">Mal15_31490</name>
</gene>
<keyword evidence="2" id="KW-1185">Reference proteome</keyword>
<organism evidence="1 2">
    <name type="scientific">Stieleria maiorica</name>
    <dbReference type="NCBI Taxonomy" id="2795974"/>
    <lineage>
        <taxon>Bacteria</taxon>
        <taxon>Pseudomonadati</taxon>
        <taxon>Planctomycetota</taxon>
        <taxon>Planctomycetia</taxon>
        <taxon>Pirellulales</taxon>
        <taxon>Pirellulaceae</taxon>
        <taxon>Stieleria</taxon>
    </lineage>
</organism>
<evidence type="ECO:0000313" key="1">
    <source>
        <dbReference type="EMBL" id="QEF99089.1"/>
    </source>
</evidence>
<protein>
    <submittedName>
        <fullName evidence="1">Uncharacterized protein</fullName>
    </submittedName>
</protein>
<evidence type="ECO:0000313" key="2">
    <source>
        <dbReference type="Proteomes" id="UP000321353"/>
    </source>
</evidence>
<sequence>MQKKSKDARRCRQGFLLFELLVATAFLAAATTIVLQMHQACLDYDRVAADRLRHQLNIENLAEQLRDVAYDDVNSAVAELRAQSQIEIVVDPFESDSRKGMHVILRDPARERPLVHHLWRLEPRS</sequence>
<reference evidence="1 2" key="1">
    <citation type="submission" date="2019-02" db="EMBL/GenBank/DDBJ databases">
        <title>Planctomycetal bacteria perform biofilm scaping via a novel small molecule.</title>
        <authorList>
            <person name="Jeske O."/>
            <person name="Boedeker C."/>
            <person name="Wiegand S."/>
            <person name="Breitling P."/>
            <person name="Kallscheuer N."/>
            <person name="Jogler M."/>
            <person name="Rohde M."/>
            <person name="Petersen J."/>
            <person name="Medema M.H."/>
            <person name="Surup F."/>
            <person name="Jogler C."/>
        </authorList>
    </citation>
    <scope>NUCLEOTIDE SEQUENCE [LARGE SCALE GENOMIC DNA]</scope>
    <source>
        <strain evidence="1 2">Mal15</strain>
    </source>
</reference>
<dbReference type="Proteomes" id="UP000321353">
    <property type="component" value="Chromosome"/>
</dbReference>
<accession>A0A5B9MEZ4</accession>
<name>A0A5B9MEZ4_9BACT</name>
<proteinExistence type="predicted"/>